<reference evidence="1 2" key="1">
    <citation type="submission" date="2021-03" db="EMBL/GenBank/DDBJ databases">
        <title>Genomic Encyclopedia of Type Strains, Phase IV (KMG-IV): sequencing the most valuable type-strain genomes for metagenomic binning, comparative biology and taxonomic classification.</title>
        <authorList>
            <person name="Goeker M."/>
        </authorList>
    </citation>
    <scope>NUCLEOTIDE SEQUENCE [LARGE SCALE GENOMIC DNA]</scope>
    <source>
        <strain evidence="1 2">DSM 6139</strain>
    </source>
</reference>
<dbReference type="Proteomes" id="UP001519271">
    <property type="component" value="Unassembled WGS sequence"/>
</dbReference>
<sequence length="131" mass="15601">MSKAEGKVGPFFYIDENVISDSKIWTEADNYGDFKDWGSHNDFWKIICIIYKVNDEEEYSRVPRGRVTYNTKTRVFHIYLNPDINNERVLTLILEEYCLKGFQYKIDDTDLHYKIYTPSEFDELMNNSEEG</sequence>
<organism evidence="1 2">
    <name type="scientific">Youngiibacter multivorans</name>
    <dbReference type="NCBI Taxonomy" id="937251"/>
    <lineage>
        <taxon>Bacteria</taxon>
        <taxon>Bacillati</taxon>
        <taxon>Bacillota</taxon>
        <taxon>Clostridia</taxon>
        <taxon>Eubacteriales</taxon>
        <taxon>Clostridiaceae</taxon>
        <taxon>Youngiibacter</taxon>
    </lineage>
</organism>
<evidence type="ECO:0000313" key="2">
    <source>
        <dbReference type="Proteomes" id="UP001519271"/>
    </source>
</evidence>
<proteinExistence type="predicted"/>
<keyword evidence="2" id="KW-1185">Reference proteome</keyword>
<dbReference type="RefSeq" id="WP_209460485.1">
    <property type="nucleotide sequence ID" value="NZ_JAGGKC010000027.1"/>
</dbReference>
<comment type="caution">
    <text evidence="1">The sequence shown here is derived from an EMBL/GenBank/DDBJ whole genome shotgun (WGS) entry which is preliminary data.</text>
</comment>
<dbReference type="EMBL" id="JAGGKC010000027">
    <property type="protein sequence ID" value="MBP1920313.1"/>
    <property type="molecule type" value="Genomic_DNA"/>
</dbReference>
<accession>A0ABS4G6X6</accession>
<gene>
    <name evidence="1" type="ORF">J2Z34_002824</name>
</gene>
<evidence type="ECO:0000313" key="1">
    <source>
        <dbReference type="EMBL" id="MBP1920313.1"/>
    </source>
</evidence>
<name>A0ABS4G6X6_9CLOT</name>
<protein>
    <submittedName>
        <fullName evidence="1">Uncharacterized protein</fullName>
    </submittedName>
</protein>